<sequence length="159" mass="17712">MKNSMVLGALVLMLFSCSLSKEVRQQRKSINGTWILDDVSYAGSEGVFKSILFNDAQAFCFEGSTWYFLENNSTGSYTINSTTGACPAGTRNIRWSVAEDPSGNDRLQFKYIDEKKKDIYGATGYGMEIMSLSDSRMTLQSRVNVDGEAVSVVYNFIKQ</sequence>
<dbReference type="PROSITE" id="PS51257">
    <property type="entry name" value="PROKAR_LIPOPROTEIN"/>
    <property type="match status" value="1"/>
</dbReference>
<evidence type="ECO:0000313" key="2">
    <source>
        <dbReference type="EMBL" id="SHK04814.1"/>
    </source>
</evidence>
<dbReference type="OrthoDB" id="1121756at2"/>
<gene>
    <name evidence="2" type="ORF">SAMN04488513_11913</name>
</gene>
<protein>
    <submittedName>
        <fullName evidence="2">Lipocalin-like domain-containing protein</fullName>
    </submittedName>
</protein>
<accession>A0A1M6PA51</accession>
<dbReference type="EMBL" id="FQYU01000019">
    <property type="protein sequence ID" value="SHK04814.1"/>
    <property type="molecule type" value="Genomic_DNA"/>
</dbReference>
<evidence type="ECO:0000313" key="3">
    <source>
        <dbReference type="Proteomes" id="UP000184543"/>
    </source>
</evidence>
<proteinExistence type="predicted"/>
<keyword evidence="3" id="KW-1185">Reference proteome</keyword>
<feature type="domain" description="Lipocalin-like" evidence="1">
    <location>
        <begin position="30"/>
        <end position="139"/>
    </location>
</feature>
<reference evidence="3" key="1">
    <citation type="submission" date="2016-11" db="EMBL/GenBank/DDBJ databases">
        <authorList>
            <person name="Varghese N."/>
            <person name="Submissions S."/>
        </authorList>
    </citation>
    <scope>NUCLEOTIDE SEQUENCE [LARGE SCALE GENOMIC DNA]</scope>
    <source>
        <strain evidence="3">DSM 19858</strain>
    </source>
</reference>
<name>A0A1M6PA51_9FLAO</name>
<dbReference type="Proteomes" id="UP000184543">
    <property type="component" value="Unassembled WGS sequence"/>
</dbReference>
<dbReference type="STRING" id="192903.SAMN04488513_11913"/>
<dbReference type="InterPro" id="IPR024311">
    <property type="entry name" value="Lipocalin-like"/>
</dbReference>
<dbReference type="Pfam" id="PF13648">
    <property type="entry name" value="Lipocalin_4"/>
    <property type="match status" value="1"/>
</dbReference>
<organism evidence="2 3">
    <name type="scientific">Pseudozobellia thermophila</name>
    <dbReference type="NCBI Taxonomy" id="192903"/>
    <lineage>
        <taxon>Bacteria</taxon>
        <taxon>Pseudomonadati</taxon>
        <taxon>Bacteroidota</taxon>
        <taxon>Flavobacteriia</taxon>
        <taxon>Flavobacteriales</taxon>
        <taxon>Flavobacteriaceae</taxon>
        <taxon>Pseudozobellia</taxon>
    </lineage>
</organism>
<dbReference type="AlphaFoldDB" id="A0A1M6PA51"/>
<evidence type="ECO:0000259" key="1">
    <source>
        <dbReference type="Pfam" id="PF13648"/>
    </source>
</evidence>